<dbReference type="CDD" id="cd13585">
    <property type="entry name" value="PBP2_TMBP_like"/>
    <property type="match status" value="1"/>
</dbReference>
<dbReference type="Gene3D" id="3.40.190.10">
    <property type="entry name" value="Periplasmic binding protein-like II"/>
    <property type="match status" value="1"/>
</dbReference>
<evidence type="ECO:0000313" key="3">
    <source>
        <dbReference type="Proteomes" id="UP000219994"/>
    </source>
</evidence>
<name>A0A2A6FPB4_9MICO</name>
<dbReference type="EMBL" id="NAEP01000050">
    <property type="protein sequence ID" value="PDQ34589.1"/>
    <property type="molecule type" value="Genomic_DNA"/>
</dbReference>
<feature type="chain" id="PRO_5038612219" evidence="1">
    <location>
        <begin position="31"/>
        <end position="434"/>
    </location>
</feature>
<dbReference type="AlphaFoldDB" id="A0A2A6FPB4"/>
<dbReference type="PROSITE" id="PS51257">
    <property type="entry name" value="PROKAR_LIPOPROTEIN"/>
    <property type="match status" value="1"/>
</dbReference>
<protein>
    <submittedName>
        <fullName evidence="2">Sugar ABC transporter substrate-binding protein</fullName>
    </submittedName>
</protein>
<dbReference type="SUPFAM" id="SSF53850">
    <property type="entry name" value="Periplasmic binding protein-like II"/>
    <property type="match status" value="1"/>
</dbReference>
<dbReference type="Proteomes" id="UP000219994">
    <property type="component" value="Unassembled WGS sequence"/>
</dbReference>
<dbReference type="InterPro" id="IPR006059">
    <property type="entry name" value="SBP"/>
</dbReference>
<organism evidence="2 3">
    <name type="scientific">Candidatus Lumbricidiphila eiseniae</name>
    <dbReference type="NCBI Taxonomy" id="1969409"/>
    <lineage>
        <taxon>Bacteria</taxon>
        <taxon>Bacillati</taxon>
        <taxon>Actinomycetota</taxon>
        <taxon>Actinomycetes</taxon>
        <taxon>Micrococcales</taxon>
        <taxon>Microbacteriaceae</taxon>
        <taxon>Candidatus Lumbricidiphila</taxon>
    </lineage>
</organism>
<sequence>MSKDAHSTTRRRAARISAAMLVSATTFLTAACSNSGGSGGASTQKVELTFSQWWAPEMPSGALQRVIDEFHTANPLISVKLISAPFASLQTQTISQAASGTLPDVVGLDGSWVNPLYKQGALLNLSEVMKTANYDPKNLASQVGFNGSTYMIPVVNFVYPLFTNDEILAKAGISKPPSTWSEFESAAKKISQTVDGVKGWIAPLGTTNPNGAQNDILSWAWASGGSMLKDGKPALTGNEEVRGAVNLVKNLVESDSVVAGAANLQEIDKVQNFINGRVGMMVDSLAHVTTIVKGNPGLKFSVSTQPAVDGYSGKHGIVTASWGIGVSAKSKHPTESWKLVQFLMDKNANSTLATLANGFPGNTTAVPDFTGADPHFKQAFDIYTQSKPVNEFTGLPSANQLMTDFLNEFQKTTTGKSDVETMLSQTQKKWEQQF</sequence>
<comment type="caution">
    <text evidence="2">The sequence shown here is derived from an EMBL/GenBank/DDBJ whole genome shotgun (WGS) entry which is preliminary data.</text>
</comment>
<dbReference type="InterPro" id="IPR050490">
    <property type="entry name" value="Bact_solute-bd_prot1"/>
</dbReference>
<dbReference type="Pfam" id="PF01547">
    <property type="entry name" value="SBP_bac_1"/>
    <property type="match status" value="1"/>
</dbReference>
<reference evidence="3" key="1">
    <citation type="submission" date="2017-03" db="EMBL/GenBank/DDBJ databases">
        <authorList>
            <person name="Lund M.B."/>
        </authorList>
    </citation>
    <scope>NUCLEOTIDE SEQUENCE [LARGE SCALE GENOMIC DNA]</scope>
</reference>
<dbReference type="PANTHER" id="PTHR43649">
    <property type="entry name" value="ARABINOSE-BINDING PROTEIN-RELATED"/>
    <property type="match status" value="1"/>
</dbReference>
<dbReference type="PANTHER" id="PTHR43649:SF12">
    <property type="entry name" value="DIACETYLCHITOBIOSE BINDING PROTEIN DASA"/>
    <property type="match status" value="1"/>
</dbReference>
<accession>A0A2A6FPB4</accession>
<keyword evidence="1" id="KW-0732">Signal</keyword>
<proteinExistence type="predicted"/>
<evidence type="ECO:0000256" key="1">
    <source>
        <dbReference type="SAM" id="SignalP"/>
    </source>
</evidence>
<gene>
    <name evidence="2" type="ORF">B5766_10390</name>
</gene>
<evidence type="ECO:0000313" key="2">
    <source>
        <dbReference type="EMBL" id="PDQ34589.1"/>
    </source>
</evidence>
<feature type="signal peptide" evidence="1">
    <location>
        <begin position="1"/>
        <end position="30"/>
    </location>
</feature>